<evidence type="ECO:0000313" key="2">
    <source>
        <dbReference type="EMBL" id="PWR73874.1"/>
    </source>
</evidence>
<dbReference type="RefSeq" id="WP_109967154.1">
    <property type="nucleotide sequence ID" value="NZ_QGMY01000002.1"/>
</dbReference>
<dbReference type="AlphaFoldDB" id="A0A2V2N0J1"/>
<name>A0A2V2N0J1_9EURY</name>
<dbReference type="Proteomes" id="UP000245657">
    <property type="component" value="Unassembled WGS sequence"/>
</dbReference>
<sequence>MEPKRSRSDLMPGFGVTSERSSHPLEKVGRFRIEGELVVIYLEGVGSFLVKKVQVVSVVLGLCDEIIRDRVEGEVGVMSLSDSGRGLRKGILGEQYVGLVQRVKRVLEGKEGKWAVFGVTE</sequence>
<gene>
    <name evidence="2" type="ORF">DK846_01535</name>
</gene>
<dbReference type="EMBL" id="QGMY01000002">
    <property type="protein sequence ID" value="PWR73874.1"/>
    <property type="molecule type" value="Genomic_DNA"/>
</dbReference>
<evidence type="ECO:0000313" key="3">
    <source>
        <dbReference type="Proteomes" id="UP000245657"/>
    </source>
</evidence>
<protein>
    <submittedName>
        <fullName evidence="2">Uncharacterized protein</fullName>
    </submittedName>
</protein>
<feature type="region of interest" description="Disordered" evidence="1">
    <location>
        <begin position="1"/>
        <end position="21"/>
    </location>
</feature>
<proteinExistence type="predicted"/>
<comment type="caution">
    <text evidence="2">The sequence shown here is derived from an EMBL/GenBank/DDBJ whole genome shotgun (WGS) entry which is preliminary data.</text>
</comment>
<accession>A0A2V2N0J1</accession>
<keyword evidence="3" id="KW-1185">Reference proteome</keyword>
<reference evidence="2 3" key="1">
    <citation type="submission" date="2018-05" db="EMBL/GenBank/DDBJ databases">
        <title>Draft genome of Methanospirillum lacunae Ki8-1.</title>
        <authorList>
            <person name="Dueholm M.S."/>
            <person name="Nielsen P.H."/>
            <person name="Bakmann L.F."/>
            <person name="Otzen D.E."/>
        </authorList>
    </citation>
    <scope>NUCLEOTIDE SEQUENCE [LARGE SCALE GENOMIC DNA]</scope>
    <source>
        <strain evidence="2 3">Ki8-1</strain>
    </source>
</reference>
<organism evidence="2 3">
    <name type="scientific">Methanospirillum lacunae</name>
    <dbReference type="NCBI Taxonomy" id="668570"/>
    <lineage>
        <taxon>Archaea</taxon>
        <taxon>Methanobacteriati</taxon>
        <taxon>Methanobacteriota</taxon>
        <taxon>Stenosarchaea group</taxon>
        <taxon>Methanomicrobia</taxon>
        <taxon>Methanomicrobiales</taxon>
        <taxon>Methanospirillaceae</taxon>
        <taxon>Methanospirillum</taxon>
    </lineage>
</organism>
<evidence type="ECO:0000256" key="1">
    <source>
        <dbReference type="SAM" id="MobiDB-lite"/>
    </source>
</evidence>